<keyword evidence="5 9" id="KW-0479">Metal-binding</keyword>
<dbReference type="Pfam" id="PF02167">
    <property type="entry name" value="Cytochrom_C1"/>
    <property type="match status" value="1"/>
</dbReference>
<dbReference type="WBParaSite" id="nRc.2.0.1.t28129-RA">
    <property type="protein sequence ID" value="nRc.2.0.1.t28129-RA"/>
    <property type="gene ID" value="nRc.2.0.1.g28129"/>
</dbReference>
<evidence type="ECO:0000256" key="4">
    <source>
        <dbReference type="ARBA" id="ARBA00022692"/>
    </source>
</evidence>
<comment type="similarity">
    <text evidence="2">Belongs to the cytochrome c family.</text>
</comment>
<keyword evidence="11" id="KW-1185">Reference proteome</keyword>
<dbReference type="PANTHER" id="PTHR10266">
    <property type="entry name" value="CYTOCHROME C1"/>
    <property type="match status" value="1"/>
</dbReference>
<dbReference type="GO" id="GO:0046872">
    <property type="term" value="F:metal ion binding"/>
    <property type="evidence" value="ECO:0007669"/>
    <property type="project" value="UniProtKB-KW"/>
</dbReference>
<keyword evidence="3 9" id="KW-0349">Heme</keyword>
<dbReference type="Proteomes" id="UP000887565">
    <property type="component" value="Unplaced"/>
</dbReference>
<keyword evidence="7 9" id="KW-0408">Iron</keyword>
<protein>
    <submittedName>
        <fullName evidence="12">Uncharacterized protein</fullName>
    </submittedName>
</protein>
<dbReference type="GO" id="GO:0020037">
    <property type="term" value="F:heme binding"/>
    <property type="evidence" value="ECO:0007669"/>
    <property type="project" value="InterPro"/>
</dbReference>
<dbReference type="PRINTS" id="PR00603">
    <property type="entry name" value="CYTOCHROMEC1"/>
</dbReference>
<feature type="binding site" description="covalent" evidence="9">
    <location>
        <position position="111"/>
    </location>
    <ligand>
        <name>heme c</name>
        <dbReference type="ChEBI" id="CHEBI:61717"/>
    </ligand>
</feature>
<dbReference type="Gene3D" id="1.10.760.10">
    <property type="entry name" value="Cytochrome c-like domain"/>
    <property type="match status" value="1"/>
</dbReference>
<dbReference type="GO" id="GO:0009055">
    <property type="term" value="F:electron transfer activity"/>
    <property type="evidence" value="ECO:0007669"/>
    <property type="project" value="InterPro"/>
</dbReference>
<dbReference type="GO" id="GO:0006122">
    <property type="term" value="P:mitochondrial electron transport, ubiquinol to cytochrome c"/>
    <property type="evidence" value="ECO:0007669"/>
    <property type="project" value="TreeGrafter"/>
</dbReference>
<dbReference type="AlphaFoldDB" id="A0A915JPE4"/>
<keyword evidence="8 10" id="KW-0472">Membrane</keyword>
<evidence type="ECO:0000256" key="2">
    <source>
        <dbReference type="ARBA" id="ARBA00006488"/>
    </source>
</evidence>
<evidence type="ECO:0000256" key="3">
    <source>
        <dbReference type="ARBA" id="ARBA00022617"/>
    </source>
</evidence>
<reference evidence="12" key="1">
    <citation type="submission" date="2022-11" db="UniProtKB">
        <authorList>
            <consortium name="WormBaseParasite"/>
        </authorList>
    </citation>
    <scope>IDENTIFICATION</scope>
</reference>
<proteinExistence type="inferred from homology"/>
<dbReference type="InterPro" id="IPR036909">
    <property type="entry name" value="Cyt_c-like_dom_sf"/>
</dbReference>
<comment type="subcellular location">
    <subcellularLocation>
        <location evidence="1">Membrane</location>
    </subcellularLocation>
</comment>
<dbReference type="InterPro" id="IPR002326">
    <property type="entry name" value="Cyt_c1"/>
</dbReference>
<evidence type="ECO:0000313" key="12">
    <source>
        <dbReference type="WBParaSite" id="nRc.2.0.1.t28129-RA"/>
    </source>
</evidence>
<dbReference type="GO" id="GO:0005739">
    <property type="term" value="C:mitochondrion"/>
    <property type="evidence" value="ECO:0007669"/>
    <property type="project" value="GOC"/>
</dbReference>
<evidence type="ECO:0000256" key="9">
    <source>
        <dbReference type="PIRSR" id="PIRSR602326-1"/>
    </source>
</evidence>
<keyword evidence="4 10" id="KW-0812">Transmembrane</keyword>
<dbReference type="SUPFAM" id="SSF46626">
    <property type="entry name" value="Cytochrome c"/>
    <property type="match status" value="1"/>
</dbReference>
<evidence type="ECO:0000256" key="5">
    <source>
        <dbReference type="ARBA" id="ARBA00022723"/>
    </source>
</evidence>
<feature type="transmembrane region" description="Helical" evidence="10">
    <location>
        <begin position="44"/>
        <end position="63"/>
    </location>
</feature>
<sequence length="161" mass="18497">MSKFLQFFGSRSSFLRKNGQNSIKFLSTDLTDEKTLKMMRKLKIGATIVGVICGGASIFGYYLEKTICKASDLVVHPLEVPFFHKQSIWHGYDVKAVRRGYQVYKQVCQACHSVMIYEYRHFVNQIMTEDEARAEAAEMTVEDGPNDNGEYFTRPVDLLEF</sequence>
<evidence type="ECO:0000256" key="10">
    <source>
        <dbReference type="SAM" id="Phobius"/>
    </source>
</evidence>
<dbReference type="GO" id="GO:0016020">
    <property type="term" value="C:membrane"/>
    <property type="evidence" value="ECO:0007669"/>
    <property type="project" value="UniProtKB-SubCell"/>
</dbReference>
<name>A0A915JPE4_ROMCU</name>
<accession>A0A915JPE4</accession>
<evidence type="ECO:0000256" key="8">
    <source>
        <dbReference type="ARBA" id="ARBA00023136"/>
    </source>
</evidence>
<feature type="binding site" description="covalent" evidence="9">
    <location>
        <position position="112"/>
    </location>
    <ligand>
        <name>heme c</name>
        <dbReference type="ChEBI" id="CHEBI:61717"/>
    </ligand>
</feature>
<evidence type="ECO:0000313" key="11">
    <source>
        <dbReference type="Proteomes" id="UP000887565"/>
    </source>
</evidence>
<organism evidence="11 12">
    <name type="scientific">Romanomermis culicivorax</name>
    <name type="common">Nematode worm</name>
    <dbReference type="NCBI Taxonomy" id="13658"/>
    <lineage>
        <taxon>Eukaryota</taxon>
        <taxon>Metazoa</taxon>
        <taxon>Ecdysozoa</taxon>
        <taxon>Nematoda</taxon>
        <taxon>Enoplea</taxon>
        <taxon>Dorylaimia</taxon>
        <taxon>Mermithida</taxon>
        <taxon>Mermithoidea</taxon>
        <taxon>Mermithidae</taxon>
        <taxon>Romanomermis</taxon>
    </lineage>
</organism>
<evidence type="ECO:0000256" key="6">
    <source>
        <dbReference type="ARBA" id="ARBA00022989"/>
    </source>
</evidence>
<evidence type="ECO:0000256" key="7">
    <source>
        <dbReference type="ARBA" id="ARBA00023004"/>
    </source>
</evidence>
<evidence type="ECO:0000256" key="1">
    <source>
        <dbReference type="ARBA" id="ARBA00004370"/>
    </source>
</evidence>
<comment type="cofactor">
    <cofactor evidence="9">
        <name>heme c</name>
        <dbReference type="ChEBI" id="CHEBI:61717"/>
    </cofactor>
    <text evidence="9">Binds 1 heme c group covalently per subunit.</text>
</comment>
<dbReference type="PANTHER" id="PTHR10266:SF3">
    <property type="entry name" value="CYTOCHROME C1, HEME PROTEIN, MITOCHONDRIAL"/>
    <property type="match status" value="1"/>
</dbReference>
<keyword evidence="6 10" id="KW-1133">Transmembrane helix</keyword>
<feature type="binding site" description="covalent" evidence="9">
    <location>
        <position position="108"/>
    </location>
    <ligand>
        <name>heme c</name>
        <dbReference type="ChEBI" id="CHEBI:61717"/>
    </ligand>
</feature>